<dbReference type="Gene3D" id="3.30.1390.20">
    <property type="entry name" value="Ribosomal protein L30, ferredoxin-like fold domain"/>
    <property type="match status" value="1"/>
</dbReference>
<feature type="domain" description="Large ribosomal subunit protein uL30-like ferredoxin-like fold" evidence="6">
    <location>
        <begin position="4"/>
        <end position="54"/>
    </location>
</feature>
<dbReference type="GO" id="GO:0006412">
    <property type="term" value="P:translation"/>
    <property type="evidence" value="ECO:0007669"/>
    <property type="project" value="UniProtKB-UniRule"/>
</dbReference>
<evidence type="ECO:0000256" key="4">
    <source>
        <dbReference type="ARBA" id="ARBA00023274"/>
    </source>
</evidence>
<comment type="subunit">
    <text evidence="2 5">Part of the 50S ribosomal subunit.</text>
</comment>
<comment type="similarity">
    <text evidence="1 5">Belongs to the universal ribosomal protein uL30 family.</text>
</comment>
<dbReference type="PIRSF" id="PIRSF002211">
    <property type="entry name" value="Ribosomal_L30_bac-type"/>
    <property type="match status" value="1"/>
</dbReference>
<dbReference type="AlphaFoldDB" id="A0A5C6LXF9"/>
<dbReference type="InterPro" id="IPR036919">
    <property type="entry name" value="Ribo_uL30_ferredoxin-like_sf"/>
</dbReference>
<evidence type="ECO:0000256" key="5">
    <source>
        <dbReference type="HAMAP-Rule" id="MF_01371"/>
    </source>
</evidence>
<name>A0A5C6LXF9_9BACT</name>
<dbReference type="CDD" id="cd01658">
    <property type="entry name" value="Ribosomal_L30"/>
    <property type="match status" value="1"/>
</dbReference>
<dbReference type="PANTHER" id="PTHR15892:SF2">
    <property type="entry name" value="LARGE RIBOSOMAL SUBUNIT PROTEIN UL30M"/>
    <property type="match status" value="1"/>
</dbReference>
<dbReference type="FunFam" id="3.30.1390.20:FF:000001">
    <property type="entry name" value="50S ribosomal protein L30"/>
    <property type="match status" value="1"/>
</dbReference>
<organism evidence="7 8">
    <name type="scientific">Chitinophaga pinensis</name>
    <dbReference type="NCBI Taxonomy" id="79329"/>
    <lineage>
        <taxon>Bacteria</taxon>
        <taxon>Pseudomonadati</taxon>
        <taxon>Bacteroidota</taxon>
        <taxon>Chitinophagia</taxon>
        <taxon>Chitinophagales</taxon>
        <taxon>Chitinophagaceae</taxon>
        <taxon>Chitinophaga</taxon>
    </lineage>
</organism>
<evidence type="ECO:0000256" key="2">
    <source>
        <dbReference type="ARBA" id="ARBA00011838"/>
    </source>
</evidence>
<dbReference type="NCBIfam" id="TIGR01308">
    <property type="entry name" value="rpmD_bact"/>
    <property type="match status" value="1"/>
</dbReference>
<dbReference type="HAMAP" id="MF_01371_B">
    <property type="entry name" value="Ribosomal_uL30_B"/>
    <property type="match status" value="1"/>
</dbReference>
<dbReference type="Proteomes" id="UP000318815">
    <property type="component" value="Unassembled WGS sequence"/>
</dbReference>
<dbReference type="RefSeq" id="WP_012789305.1">
    <property type="nucleotide sequence ID" value="NZ_VOHS01000005.1"/>
</dbReference>
<dbReference type="SUPFAM" id="SSF55129">
    <property type="entry name" value="Ribosomal protein L30p/L7e"/>
    <property type="match status" value="1"/>
</dbReference>
<dbReference type="GO" id="GO:0022625">
    <property type="term" value="C:cytosolic large ribosomal subunit"/>
    <property type="evidence" value="ECO:0007669"/>
    <property type="project" value="TreeGrafter"/>
</dbReference>
<accession>A0A5C6LXF9</accession>
<evidence type="ECO:0000313" key="7">
    <source>
        <dbReference type="EMBL" id="TWW01270.1"/>
    </source>
</evidence>
<evidence type="ECO:0000259" key="6">
    <source>
        <dbReference type="Pfam" id="PF00327"/>
    </source>
</evidence>
<keyword evidence="8" id="KW-1185">Reference proteome</keyword>
<dbReference type="GO" id="GO:0003735">
    <property type="term" value="F:structural constituent of ribosome"/>
    <property type="evidence" value="ECO:0007669"/>
    <property type="project" value="InterPro"/>
</dbReference>
<evidence type="ECO:0000256" key="3">
    <source>
        <dbReference type="ARBA" id="ARBA00022980"/>
    </source>
</evidence>
<proteinExistence type="inferred from homology"/>
<evidence type="ECO:0000256" key="1">
    <source>
        <dbReference type="ARBA" id="ARBA00007594"/>
    </source>
</evidence>
<keyword evidence="3 5" id="KW-0689">Ribosomal protein</keyword>
<protein>
    <recommendedName>
        <fullName evidence="5">Large ribosomal subunit protein uL30</fullName>
    </recommendedName>
</protein>
<dbReference type="OMA" id="KMHKTRE"/>
<keyword evidence="4 5" id="KW-0687">Ribonucleoprotein</keyword>
<dbReference type="Pfam" id="PF00327">
    <property type="entry name" value="Ribosomal_L30"/>
    <property type="match status" value="1"/>
</dbReference>
<reference evidence="7 8" key="1">
    <citation type="submission" date="2019-08" db="EMBL/GenBank/DDBJ databases">
        <title>Whole genome sequencing of chitin degrading bacteria Chitinophaga pinensis YS16.</title>
        <authorList>
            <person name="Singh R.P."/>
            <person name="Manchanda G."/>
            <person name="Maurya I.K."/>
            <person name="Joshi N.K."/>
            <person name="Srivastava A.K."/>
        </authorList>
    </citation>
    <scope>NUCLEOTIDE SEQUENCE [LARGE SCALE GENOMIC DNA]</scope>
    <source>
        <strain evidence="7 8">YS-16</strain>
    </source>
</reference>
<sequence>MAKIKITQVKSGIDRPERQKLTLKALGLKKLNATVEVEATPQILGMVRKVNHLVKVEGEQA</sequence>
<evidence type="ECO:0000313" key="8">
    <source>
        <dbReference type="Proteomes" id="UP000318815"/>
    </source>
</evidence>
<dbReference type="PANTHER" id="PTHR15892">
    <property type="entry name" value="MITOCHONDRIAL RIBOSOMAL PROTEIN L30"/>
    <property type="match status" value="1"/>
</dbReference>
<dbReference type="OrthoDB" id="9812790at2"/>
<dbReference type="EMBL" id="VOHS01000005">
    <property type="protein sequence ID" value="TWW01270.1"/>
    <property type="molecule type" value="Genomic_DNA"/>
</dbReference>
<dbReference type="InterPro" id="IPR016082">
    <property type="entry name" value="Ribosomal_uL30_ferredoxin-like"/>
</dbReference>
<dbReference type="InterPro" id="IPR005996">
    <property type="entry name" value="Ribosomal_uL30_bac-type"/>
</dbReference>
<gene>
    <name evidence="5 7" type="primary">rpmD</name>
    <name evidence="7" type="ORF">FEF09_07375</name>
</gene>
<comment type="caution">
    <text evidence="7">The sequence shown here is derived from an EMBL/GenBank/DDBJ whole genome shotgun (WGS) entry which is preliminary data.</text>
</comment>